<dbReference type="Gene3D" id="3.90.226.10">
    <property type="entry name" value="2-enoyl-CoA Hydratase, Chain A, domain 1"/>
    <property type="match status" value="1"/>
</dbReference>
<dbReference type="EC" id="3.4.21.-" evidence="7"/>
<dbReference type="Pfam" id="PF03572">
    <property type="entry name" value="Peptidase_S41"/>
    <property type="match status" value="1"/>
</dbReference>
<evidence type="ECO:0000256" key="10">
    <source>
        <dbReference type="SAM" id="MobiDB-lite"/>
    </source>
</evidence>
<dbReference type="eggNOG" id="COG0793">
    <property type="taxonomic scope" value="Bacteria"/>
</dbReference>
<comment type="subcellular location">
    <subcellularLocation>
        <location evidence="1 7">Cytoplasm</location>
    </subcellularLocation>
</comment>
<accession>A0A143BJG1</accession>
<dbReference type="GO" id="GO:0006508">
    <property type="term" value="P:proteolysis"/>
    <property type="evidence" value="ECO:0007669"/>
    <property type="project" value="UniProtKB-UniRule"/>
</dbReference>
<comment type="similarity">
    <text evidence="2 7">Belongs to the peptidase S41B family.</text>
</comment>
<dbReference type="Gene3D" id="2.120.10.30">
    <property type="entry name" value="TolB, C-terminal domain"/>
    <property type="match status" value="1"/>
</dbReference>
<gene>
    <name evidence="12" type="ORF">GEMMAAP_07530</name>
</gene>
<dbReference type="Proteomes" id="UP000076404">
    <property type="component" value="Chromosome"/>
</dbReference>
<reference evidence="12 13" key="1">
    <citation type="journal article" date="2014" name="Proc. Natl. Acad. Sci. U.S.A.">
        <title>Functional type 2 photosynthetic reaction centers found in the rare bacterial phylum Gemmatimonadetes.</title>
        <authorList>
            <person name="Zeng Y."/>
            <person name="Feng F."/>
            <person name="Medova H."/>
            <person name="Dean J."/>
            <person name="Koblizek M."/>
        </authorList>
    </citation>
    <scope>NUCLEOTIDE SEQUENCE [LARGE SCALE GENOMIC DNA]</scope>
    <source>
        <strain evidence="12 13">AP64</strain>
    </source>
</reference>
<evidence type="ECO:0000259" key="11">
    <source>
        <dbReference type="PROSITE" id="PS50106"/>
    </source>
</evidence>
<dbReference type="PROSITE" id="PS50106">
    <property type="entry name" value="PDZ"/>
    <property type="match status" value="1"/>
</dbReference>
<comment type="function">
    <text evidence="7">Degrades oligopeptides.</text>
</comment>
<dbReference type="PANTHER" id="PTHR43253">
    <property type="entry name" value="TRICORN PROTEASE HOMOLOG 2-RELATED"/>
    <property type="match status" value="1"/>
</dbReference>
<dbReference type="STRING" id="1379270.GEMMAAP_07530"/>
<keyword evidence="4 7" id="KW-0645">Protease</keyword>
<dbReference type="SUPFAM" id="SSF52096">
    <property type="entry name" value="ClpP/crotonase"/>
    <property type="match status" value="1"/>
</dbReference>
<dbReference type="SMART" id="SM00245">
    <property type="entry name" value="TSPc"/>
    <property type="match status" value="1"/>
</dbReference>
<dbReference type="InterPro" id="IPR029045">
    <property type="entry name" value="ClpP/crotonase-like_dom_sf"/>
</dbReference>
<dbReference type="SUPFAM" id="SSF69304">
    <property type="entry name" value="Tricorn protease N-terminal domain"/>
    <property type="match status" value="1"/>
</dbReference>
<feature type="region of interest" description="Disordered" evidence="10">
    <location>
        <begin position="530"/>
        <end position="569"/>
    </location>
</feature>
<keyword evidence="6 7" id="KW-0720">Serine protease</keyword>
<evidence type="ECO:0000256" key="9">
    <source>
        <dbReference type="PIRSR" id="PIRSR036421-3"/>
    </source>
</evidence>
<dbReference type="PIRSF" id="PIRSF036421">
    <property type="entry name" value="Tricorn_protease"/>
    <property type="match status" value="1"/>
</dbReference>
<evidence type="ECO:0000256" key="1">
    <source>
        <dbReference type="ARBA" id="ARBA00004496"/>
    </source>
</evidence>
<organism evidence="12 13">
    <name type="scientific">Gemmatimonas phototrophica</name>
    <dbReference type="NCBI Taxonomy" id="1379270"/>
    <lineage>
        <taxon>Bacteria</taxon>
        <taxon>Pseudomonadati</taxon>
        <taxon>Gemmatimonadota</taxon>
        <taxon>Gemmatimonadia</taxon>
        <taxon>Gemmatimonadales</taxon>
        <taxon>Gemmatimonadaceae</taxon>
        <taxon>Gemmatimonas</taxon>
    </lineage>
</organism>
<name>A0A143BJG1_9BACT</name>
<dbReference type="InterPro" id="IPR036034">
    <property type="entry name" value="PDZ_sf"/>
</dbReference>
<feature type="compositionally biased region" description="Low complexity" evidence="10">
    <location>
        <begin position="557"/>
        <end position="569"/>
    </location>
</feature>
<dbReference type="InterPro" id="IPR005151">
    <property type="entry name" value="Tail-specific_protease"/>
</dbReference>
<dbReference type="Pfam" id="PF26549">
    <property type="entry name" value="Tricorn_N"/>
    <property type="match status" value="1"/>
</dbReference>
<dbReference type="InterPro" id="IPR011042">
    <property type="entry name" value="6-blade_b-propeller_TolB-like"/>
</dbReference>
<dbReference type="OrthoDB" id="9758793at2"/>
<evidence type="ECO:0000313" key="13">
    <source>
        <dbReference type="Proteomes" id="UP000076404"/>
    </source>
</evidence>
<dbReference type="KEGG" id="gph:GEMMAAP_07530"/>
<dbReference type="InterPro" id="IPR012393">
    <property type="entry name" value="Tricorn_protease"/>
</dbReference>
<evidence type="ECO:0000256" key="3">
    <source>
        <dbReference type="ARBA" id="ARBA00022490"/>
    </source>
</evidence>
<dbReference type="SUPFAM" id="SSF50156">
    <property type="entry name" value="PDZ domain-like"/>
    <property type="match status" value="1"/>
</dbReference>
<dbReference type="Pfam" id="PF07676">
    <property type="entry name" value="PD40"/>
    <property type="match status" value="1"/>
</dbReference>
<evidence type="ECO:0000256" key="2">
    <source>
        <dbReference type="ARBA" id="ARBA00008524"/>
    </source>
</evidence>
<feature type="active site" description="Charge relay system" evidence="8">
    <location>
        <position position="1051"/>
    </location>
</feature>
<evidence type="ECO:0000256" key="5">
    <source>
        <dbReference type="ARBA" id="ARBA00022801"/>
    </source>
</evidence>
<dbReference type="Gene3D" id="2.30.42.10">
    <property type="match status" value="1"/>
</dbReference>
<dbReference type="Gene3D" id="2.120.10.60">
    <property type="entry name" value="Tricorn protease N-terminal domain"/>
    <property type="match status" value="2"/>
</dbReference>
<evidence type="ECO:0000256" key="6">
    <source>
        <dbReference type="ARBA" id="ARBA00022825"/>
    </source>
</evidence>
<reference evidence="12 13" key="2">
    <citation type="journal article" date="2016" name="Environ. Microbiol. Rep.">
        <title>Metagenomic evidence for the presence of phototrophic Gemmatimonadetes bacteria in diverse environments.</title>
        <authorList>
            <person name="Zeng Y."/>
            <person name="Baumbach J."/>
            <person name="Barbosa E.G."/>
            <person name="Azevedo V."/>
            <person name="Zhang C."/>
            <person name="Koblizek M."/>
        </authorList>
    </citation>
    <scope>NUCLEOTIDE SEQUENCE [LARGE SCALE GENOMIC DNA]</scope>
    <source>
        <strain evidence="12 13">AP64</strain>
    </source>
</reference>
<feature type="domain" description="PDZ" evidence="11">
    <location>
        <begin position="790"/>
        <end position="836"/>
    </location>
</feature>
<proteinExistence type="inferred from homology"/>
<feature type="active site" description="Charge relay system" evidence="8">
    <location>
        <position position="770"/>
    </location>
</feature>
<dbReference type="Pfam" id="PF26550">
    <property type="entry name" value="Tricorn_2nd"/>
    <property type="match status" value="1"/>
</dbReference>
<dbReference type="InterPro" id="IPR028204">
    <property type="entry name" value="Tricorn_C1"/>
</dbReference>
<dbReference type="PANTHER" id="PTHR43253:SF1">
    <property type="entry name" value="TRICORN PROTEASE HOMOLOG 2-RELATED"/>
    <property type="match status" value="1"/>
</dbReference>
<sequence>MRLVCRPLREAAIAAAVLVPQLLRAQAPEPVKFARYAHVANDGTIAFTYQDDIWLASADGTNPRRLTAHVARDIMPRFSPDGRWIAFTSNRLGNNDVYVVPAAGGEPRQLTWHSGDDQALYWTPDGREIVFSSAHGTHPFGAPLYRVTLDGSAPRAMSMDMGRAGMIKQDATKIAFNRTLPSYWRKGYRGNSNADIAVQDLKTGEITELTDTNVKAYQSAVHDVHPMWGADGLIYFASERDGTFNIWRVAPTGGTPQQVTKHTEDGVQFPAISPDGRRVIYENDFELWTLDVPNGTPKKLAIQMAFDPKENDIELMTTTNRADGFSPSPNGDYLAVDFHGEVMIVPTEPGVGERTQVTNSPWRERSQVYSPDGRRLAYLSDESGDEEIWIYDLATAQRRKLTTQASIKADLTWAPNSQKLAYTGANHLWEVDVAGGAPRELAFNQAGGFTIGTYANDGMALSYIKRDDDQNADVFVFDVRSKKAVNVTRNPFTDGNGMLTPDGRHVVFTSTRDGGVSQLFVVSLARLTDDPNDPLVRERQRRATGGTNGARADRSDSSAAPAAPVSASAAPMRIDDAGIERRAMQLTRGTLPVGAFFLSRDGRTIMFTVGGGGGPGGGQNAAPVDPENPNVGLFSMGIDGQNRRRIAGGIYPGMVPTADRRAIYFRRPARAGEAGAAPGTEIAKLVIATPQRTEPVAFTFGVRVDRRAEWNQLFEESWRVMKYRFYDEKMHGRDWDAIKARYKPLLRYVGTNEDVYDLANEMIGELNASHTGVNGPPTRAMPRVYTTRFLGVELEPTDAGRYRIGHIYRDGPADKEWLGLATGDYVLAINGQDVKSGDNYWKILSNTVNEYIPLTIAKAASGDGARTVRIQSVTSLTDIKYQEWVENNRDAVEKDTKGDIAYVHIRSMDQPSLARFRNEIDRFSNKKGIIVDIRFNGGGNIDQEIIDILERQPYQFWNQRTGARTWGRRPRQAIAGPKVMMINARSGSDSEVTPMAFRQLGLGRIVGNPTAAAVIATGSYALINGGTIRTPGSLVITYDPSKPNNYGVNLENLGVPPDVWVKNTPMDEMQRIDRELKTAIEEALRMLKESQPRKITGEN</sequence>
<dbReference type="Pfam" id="PF14684">
    <property type="entry name" value="Tricorn_C1"/>
    <property type="match status" value="1"/>
</dbReference>
<evidence type="ECO:0000256" key="4">
    <source>
        <dbReference type="ARBA" id="ARBA00022670"/>
    </source>
</evidence>
<keyword evidence="5 7" id="KW-0378">Hydrolase</keyword>
<dbReference type="CDD" id="cd07562">
    <property type="entry name" value="Peptidase_S41_TRI"/>
    <property type="match status" value="1"/>
</dbReference>
<feature type="active site" description="Nucleophile" evidence="8">
    <location>
        <position position="988"/>
    </location>
</feature>
<dbReference type="GO" id="GO:0005737">
    <property type="term" value="C:cytoplasm"/>
    <property type="evidence" value="ECO:0007669"/>
    <property type="project" value="UniProtKB-SubCell"/>
</dbReference>
<keyword evidence="13" id="KW-1185">Reference proteome</keyword>
<keyword evidence="3 7" id="KW-0963">Cytoplasm</keyword>
<dbReference type="eggNOG" id="COG4946">
    <property type="taxonomic scope" value="Bacteria"/>
</dbReference>
<dbReference type="GO" id="GO:0008236">
    <property type="term" value="F:serine-type peptidase activity"/>
    <property type="evidence" value="ECO:0007669"/>
    <property type="project" value="UniProtKB-UniRule"/>
</dbReference>
<protein>
    <recommendedName>
        <fullName evidence="7">Tricorn protease homolog</fullName>
        <ecNumber evidence="7">3.4.21.-</ecNumber>
    </recommendedName>
</protein>
<dbReference type="Gene3D" id="3.30.750.44">
    <property type="match status" value="1"/>
</dbReference>
<evidence type="ECO:0000313" key="12">
    <source>
        <dbReference type="EMBL" id="AMW04733.1"/>
    </source>
</evidence>
<dbReference type="InterPro" id="IPR011659">
    <property type="entry name" value="WD40"/>
</dbReference>
<dbReference type="RefSeq" id="WP_026850488.1">
    <property type="nucleotide sequence ID" value="NZ_CP011454.1"/>
</dbReference>
<dbReference type="InterPro" id="IPR001478">
    <property type="entry name" value="PDZ"/>
</dbReference>
<dbReference type="SUPFAM" id="SSF82171">
    <property type="entry name" value="DPP6 N-terminal domain-like"/>
    <property type="match status" value="1"/>
</dbReference>
<dbReference type="AlphaFoldDB" id="A0A143BJG1"/>
<feature type="site" description="Transition state stabilizer; via amide nitrogen" evidence="9">
    <location>
        <position position="989"/>
    </location>
</feature>
<evidence type="ECO:0000256" key="8">
    <source>
        <dbReference type="PIRSR" id="PIRSR036421-1"/>
    </source>
</evidence>
<dbReference type="EMBL" id="CP011454">
    <property type="protein sequence ID" value="AMW04733.1"/>
    <property type="molecule type" value="Genomic_DNA"/>
</dbReference>
<evidence type="ECO:0000256" key="7">
    <source>
        <dbReference type="PIRNR" id="PIRNR036421"/>
    </source>
</evidence>